<comment type="caution">
    <text evidence="2">The sequence shown here is derived from an EMBL/GenBank/DDBJ whole genome shotgun (WGS) entry which is preliminary data.</text>
</comment>
<accession>A0A0L0C2Q8</accession>
<dbReference type="OMA" id="CCNIMES"/>
<dbReference type="InterPro" id="IPR029034">
    <property type="entry name" value="Cystine-knot_cytokine"/>
</dbReference>
<dbReference type="PANTHER" id="PTHR31129:SF2">
    <property type="entry name" value="GLYCOPROTEIN HORMONE ALPHA-2"/>
    <property type="match status" value="1"/>
</dbReference>
<name>A0A0L0C2Q8_LUCCU</name>
<dbReference type="GO" id="GO:0005615">
    <property type="term" value="C:extracellular space"/>
    <property type="evidence" value="ECO:0007669"/>
    <property type="project" value="TreeGrafter"/>
</dbReference>
<feature type="signal peptide" evidence="1">
    <location>
        <begin position="1"/>
        <end position="23"/>
    </location>
</feature>
<dbReference type="AlphaFoldDB" id="A0A0L0C2Q8"/>
<dbReference type="Gene3D" id="2.10.90.10">
    <property type="entry name" value="Cystine-knot cytokines"/>
    <property type="match status" value="1"/>
</dbReference>
<dbReference type="PANTHER" id="PTHR31129">
    <property type="entry name" value="GLYCOPROTEIN HORMONE ALPHA-2"/>
    <property type="match status" value="1"/>
</dbReference>
<dbReference type="GO" id="GO:0007166">
    <property type="term" value="P:cell surface receptor signaling pathway"/>
    <property type="evidence" value="ECO:0007669"/>
    <property type="project" value="TreeGrafter"/>
</dbReference>
<keyword evidence="1" id="KW-0732">Signal</keyword>
<keyword evidence="3" id="KW-1185">Reference proteome</keyword>
<feature type="non-terminal residue" evidence="2">
    <location>
        <position position="1"/>
    </location>
</feature>
<protein>
    <submittedName>
        <fullName evidence="2">Uncharacterized protein</fullName>
    </submittedName>
</protein>
<evidence type="ECO:0000313" key="3">
    <source>
        <dbReference type="Proteomes" id="UP000037069"/>
    </source>
</evidence>
<evidence type="ECO:0000313" key="2">
    <source>
        <dbReference type="EMBL" id="KNC26638.1"/>
    </source>
</evidence>
<proteinExistence type="predicted"/>
<dbReference type="GO" id="GO:0051427">
    <property type="term" value="F:hormone receptor binding"/>
    <property type="evidence" value="ECO:0007669"/>
    <property type="project" value="TreeGrafter"/>
</dbReference>
<feature type="chain" id="PRO_5005535699" evidence="1">
    <location>
        <begin position="24"/>
        <end position="127"/>
    </location>
</feature>
<organism evidence="2 3">
    <name type="scientific">Lucilia cuprina</name>
    <name type="common">Green bottle fly</name>
    <name type="synonym">Australian sheep blowfly</name>
    <dbReference type="NCBI Taxonomy" id="7375"/>
    <lineage>
        <taxon>Eukaryota</taxon>
        <taxon>Metazoa</taxon>
        <taxon>Ecdysozoa</taxon>
        <taxon>Arthropoda</taxon>
        <taxon>Hexapoda</taxon>
        <taxon>Insecta</taxon>
        <taxon>Pterygota</taxon>
        <taxon>Neoptera</taxon>
        <taxon>Endopterygota</taxon>
        <taxon>Diptera</taxon>
        <taxon>Brachycera</taxon>
        <taxon>Muscomorpha</taxon>
        <taxon>Oestroidea</taxon>
        <taxon>Calliphoridae</taxon>
        <taxon>Luciliinae</taxon>
        <taxon>Lucilia</taxon>
    </lineage>
</organism>
<dbReference type="InterPro" id="IPR052680">
    <property type="entry name" value="Glyco_Hormone_Alpha"/>
</dbReference>
<dbReference type="FunFam" id="2.10.90.10:FF:000049">
    <property type="entry name" value="Glycoprotein hormone alpha 2"/>
    <property type="match status" value="1"/>
</dbReference>
<gene>
    <name evidence="2" type="ORF">FF38_01367</name>
</gene>
<dbReference type="OrthoDB" id="6421717at2759"/>
<sequence>KTRKMFPLKVVSLFLFFGIMSLAKETWLRPGCHKVGNTRKISIPDCVEFHITTNACRGFCESYAVPSMPWGSVGGIFKPPKPVVSVGQCCNMMESEEIQKRVLCMGGMRNFTFQSALSCSCYHCKKD</sequence>
<evidence type="ECO:0000256" key="1">
    <source>
        <dbReference type="SAM" id="SignalP"/>
    </source>
</evidence>
<reference evidence="2 3" key="1">
    <citation type="journal article" date="2015" name="Nat. Commun.">
        <title>Lucilia cuprina genome unlocks parasitic fly biology to underpin future interventions.</title>
        <authorList>
            <person name="Anstead C.A."/>
            <person name="Korhonen P.K."/>
            <person name="Young N.D."/>
            <person name="Hall R.S."/>
            <person name="Jex A.R."/>
            <person name="Murali S.C."/>
            <person name="Hughes D.S."/>
            <person name="Lee S.F."/>
            <person name="Perry T."/>
            <person name="Stroehlein A.J."/>
            <person name="Ansell B.R."/>
            <person name="Breugelmans B."/>
            <person name="Hofmann A."/>
            <person name="Qu J."/>
            <person name="Dugan S."/>
            <person name="Lee S.L."/>
            <person name="Chao H."/>
            <person name="Dinh H."/>
            <person name="Han Y."/>
            <person name="Doddapaneni H.V."/>
            <person name="Worley K.C."/>
            <person name="Muzny D.M."/>
            <person name="Ioannidis P."/>
            <person name="Waterhouse R.M."/>
            <person name="Zdobnov E.M."/>
            <person name="James P.J."/>
            <person name="Bagnall N.H."/>
            <person name="Kotze A.C."/>
            <person name="Gibbs R.A."/>
            <person name="Richards S."/>
            <person name="Batterham P."/>
            <person name="Gasser R.B."/>
        </authorList>
    </citation>
    <scope>NUCLEOTIDE SEQUENCE [LARGE SCALE GENOMIC DNA]</scope>
    <source>
        <strain evidence="2 3">LS</strain>
        <tissue evidence="2">Full body</tissue>
    </source>
</reference>
<dbReference type="Proteomes" id="UP000037069">
    <property type="component" value="Unassembled WGS sequence"/>
</dbReference>
<dbReference type="EMBL" id="JRES01000973">
    <property type="protein sequence ID" value="KNC26638.1"/>
    <property type="molecule type" value="Genomic_DNA"/>
</dbReference>